<dbReference type="EMBL" id="CM000880">
    <property type="protein sequence ID" value="KQK22293.1"/>
    <property type="molecule type" value="Genomic_DNA"/>
</dbReference>
<accession>I1H6V2</accession>
<proteinExistence type="predicted"/>
<dbReference type="Gramene" id="KQK22293">
    <property type="protein sequence ID" value="KQK22293"/>
    <property type="gene ID" value="BRADI_1g66310v3"/>
</dbReference>
<feature type="compositionally biased region" description="Gly residues" evidence="1">
    <location>
        <begin position="313"/>
        <end position="323"/>
    </location>
</feature>
<keyword evidence="4" id="KW-1185">Reference proteome</keyword>
<evidence type="ECO:0000256" key="1">
    <source>
        <dbReference type="SAM" id="MobiDB-lite"/>
    </source>
</evidence>
<organism evidence="3">
    <name type="scientific">Brachypodium distachyon</name>
    <name type="common">Purple false brome</name>
    <name type="synonym">Trachynia distachya</name>
    <dbReference type="NCBI Taxonomy" id="15368"/>
    <lineage>
        <taxon>Eukaryota</taxon>
        <taxon>Viridiplantae</taxon>
        <taxon>Streptophyta</taxon>
        <taxon>Embryophyta</taxon>
        <taxon>Tracheophyta</taxon>
        <taxon>Spermatophyta</taxon>
        <taxon>Magnoliopsida</taxon>
        <taxon>Liliopsida</taxon>
        <taxon>Poales</taxon>
        <taxon>Poaceae</taxon>
        <taxon>BOP clade</taxon>
        <taxon>Pooideae</taxon>
        <taxon>Stipodae</taxon>
        <taxon>Brachypodieae</taxon>
        <taxon>Brachypodium</taxon>
    </lineage>
</organism>
<dbReference type="HOGENOM" id="CLU_817222_0_0_1"/>
<evidence type="ECO:0000313" key="4">
    <source>
        <dbReference type="Proteomes" id="UP000008810"/>
    </source>
</evidence>
<dbReference type="InParanoid" id="I1H6V2"/>
<dbReference type="eggNOG" id="ENOG502R3PN">
    <property type="taxonomic scope" value="Eukaryota"/>
</dbReference>
<dbReference type="Proteomes" id="UP000008810">
    <property type="component" value="Chromosome 1"/>
</dbReference>
<reference evidence="3" key="3">
    <citation type="submission" date="2018-08" db="UniProtKB">
        <authorList>
            <consortium name="EnsemblPlants"/>
        </authorList>
    </citation>
    <scope>IDENTIFICATION</scope>
    <source>
        <strain evidence="3">cv. Bd21</strain>
    </source>
</reference>
<feature type="region of interest" description="Disordered" evidence="1">
    <location>
        <begin position="278"/>
        <end position="340"/>
    </location>
</feature>
<gene>
    <name evidence="2" type="ORF">BRADI_1g66310v3</name>
</gene>
<reference evidence="2 3" key="1">
    <citation type="journal article" date="2010" name="Nature">
        <title>Genome sequencing and analysis of the model grass Brachypodium distachyon.</title>
        <authorList>
            <consortium name="International Brachypodium Initiative"/>
        </authorList>
    </citation>
    <scope>NUCLEOTIDE SEQUENCE [LARGE SCALE GENOMIC DNA]</scope>
    <source>
        <strain evidence="2 3">Bd21</strain>
    </source>
</reference>
<feature type="compositionally biased region" description="Low complexity" evidence="1">
    <location>
        <begin position="303"/>
        <end position="312"/>
    </location>
</feature>
<evidence type="ECO:0000313" key="2">
    <source>
        <dbReference type="EMBL" id="KQK22293.1"/>
    </source>
</evidence>
<evidence type="ECO:0000313" key="3">
    <source>
        <dbReference type="EnsemblPlants" id="KQK22293"/>
    </source>
</evidence>
<dbReference type="EnsemblPlants" id="KQK22293">
    <property type="protein sequence ID" value="KQK22293"/>
    <property type="gene ID" value="BRADI_1g66310v3"/>
</dbReference>
<dbReference type="OrthoDB" id="667728at2759"/>
<sequence>MGSSEAEQSLVDRGHAAPLAADLEERSVLEEKLCCTRLELQKTLAVSADADETMWRLAAAARRVAQERDEARNHRNALLAQLQLQAARRNVNAGQKMMMAVSGGPGPSAHSRARPIATPNALFGPAAGYGRAPFDGLTTVIRAQQQQQQQQQYYARAGGGYYCFASSSSSSSYHGGFSGLGYRQGCSLRIGTPAAAAAAGSFHVDLGSSSQQLESFDPDMFLVDAAAESPRDVVVAPDVGSGAEDQELVGESSGGELGLVAAQMLRMRKGKAAAQAVRERDVESAAGPLARPDVADAGENEVGGESLAEECCGGAGAGAGAGGSLADVVSSAGKNRRHTS</sequence>
<protein>
    <submittedName>
        <fullName evidence="2 3">Uncharacterized protein</fullName>
    </submittedName>
</protein>
<reference evidence="2" key="2">
    <citation type="submission" date="2017-06" db="EMBL/GenBank/DDBJ databases">
        <title>WGS assembly of Brachypodium distachyon.</title>
        <authorList>
            <consortium name="The International Brachypodium Initiative"/>
            <person name="Lucas S."/>
            <person name="Harmon-Smith M."/>
            <person name="Lail K."/>
            <person name="Tice H."/>
            <person name="Grimwood J."/>
            <person name="Bruce D."/>
            <person name="Barry K."/>
            <person name="Shu S."/>
            <person name="Lindquist E."/>
            <person name="Wang M."/>
            <person name="Pitluck S."/>
            <person name="Vogel J.P."/>
            <person name="Garvin D.F."/>
            <person name="Mockler T.C."/>
            <person name="Schmutz J."/>
            <person name="Rokhsar D."/>
            <person name="Bevan M.W."/>
        </authorList>
    </citation>
    <scope>NUCLEOTIDE SEQUENCE</scope>
    <source>
        <strain evidence="2">Bd21</strain>
    </source>
</reference>
<dbReference type="AlphaFoldDB" id="I1H6V2"/>
<name>I1H6V2_BRADI</name>